<proteinExistence type="predicted"/>
<organism evidence="2 3">
    <name type="scientific">Trichocladium antarcticum</name>
    <dbReference type="NCBI Taxonomy" id="1450529"/>
    <lineage>
        <taxon>Eukaryota</taxon>
        <taxon>Fungi</taxon>
        <taxon>Dikarya</taxon>
        <taxon>Ascomycota</taxon>
        <taxon>Pezizomycotina</taxon>
        <taxon>Sordariomycetes</taxon>
        <taxon>Sordariomycetidae</taxon>
        <taxon>Sordariales</taxon>
        <taxon>Chaetomiaceae</taxon>
        <taxon>Trichocladium</taxon>
    </lineage>
</organism>
<reference evidence="2" key="1">
    <citation type="journal article" date="2023" name="Mol. Phylogenet. Evol.">
        <title>Genome-scale phylogeny and comparative genomics of the fungal order Sordariales.</title>
        <authorList>
            <person name="Hensen N."/>
            <person name="Bonometti L."/>
            <person name="Westerberg I."/>
            <person name="Brannstrom I.O."/>
            <person name="Guillou S."/>
            <person name="Cros-Aarteil S."/>
            <person name="Calhoun S."/>
            <person name="Haridas S."/>
            <person name="Kuo A."/>
            <person name="Mondo S."/>
            <person name="Pangilinan J."/>
            <person name="Riley R."/>
            <person name="LaButti K."/>
            <person name="Andreopoulos B."/>
            <person name="Lipzen A."/>
            <person name="Chen C."/>
            <person name="Yan M."/>
            <person name="Daum C."/>
            <person name="Ng V."/>
            <person name="Clum A."/>
            <person name="Steindorff A."/>
            <person name="Ohm R.A."/>
            <person name="Martin F."/>
            <person name="Silar P."/>
            <person name="Natvig D.O."/>
            <person name="Lalanne C."/>
            <person name="Gautier V."/>
            <person name="Ament-Velasquez S.L."/>
            <person name="Kruys A."/>
            <person name="Hutchinson M.I."/>
            <person name="Powell A.J."/>
            <person name="Barry K."/>
            <person name="Miller A.N."/>
            <person name="Grigoriev I.V."/>
            <person name="Debuchy R."/>
            <person name="Gladieux P."/>
            <person name="Hiltunen Thoren M."/>
            <person name="Johannesson H."/>
        </authorList>
    </citation>
    <scope>NUCLEOTIDE SEQUENCE</scope>
    <source>
        <strain evidence="2">CBS 123565</strain>
    </source>
</reference>
<accession>A0AAN6UR13</accession>
<dbReference type="EMBL" id="MU853403">
    <property type="protein sequence ID" value="KAK4136321.1"/>
    <property type="molecule type" value="Genomic_DNA"/>
</dbReference>
<evidence type="ECO:0000256" key="1">
    <source>
        <dbReference type="SAM" id="MobiDB-lite"/>
    </source>
</evidence>
<reference evidence="2" key="2">
    <citation type="submission" date="2023-05" db="EMBL/GenBank/DDBJ databases">
        <authorList>
            <consortium name="Lawrence Berkeley National Laboratory"/>
            <person name="Steindorff A."/>
            <person name="Hensen N."/>
            <person name="Bonometti L."/>
            <person name="Westerberg I."/>
            <person name="Brannstrom I.O."/>
            <person name="Guillou S."/>
            <person name="Cros-Aarteil S."/>
            <person name="Calhoun S."/>
            <person name="Haridas S."/>
            <person name="Kuo A."/>
            <person name="Mondo S."/>
            <person name="Pangilinan J."/>
            <person name="Riley R."/>
            <person name="Labutti K."/>
            <person name="Andreopoulos B."/>
            <person name="Lipzen A."/>
            <person name="Chen C."/>
            <person name="Yanf M."/>
            <person name="Daum C."/>
            <person name="Ng V."/>
            <person name="Clum A."/>
            <person name="Ohm R."/>
            <person name="Martin F."/>
            <person name="Silar P."/>
            <person name="Natvig D."/>
            <person name="Lalanne C."/>
            <person name="Gautier V."/>
            <person name="Ament-Velasquez S.L."/>
            <person name="Kruys A."/>
            <person name="Hutchinson M.I."/>
            <person name="Powell A.J."/>
            <person name="Barry K."/>
            <person name="Miller A.N."/>
            <person name="Grigoriev I.V."/>
            <person name="Debuchy R."/>
            <person name="Gladieux P."/>
            <person name="Thoren M.H."/>
            <person name="Johannesson H."/>
        </authorList>
    </citation>
    <scope>NUCLEOTIDE SEQUENCE</scope>
    <source>
        <strain evidence="2">CBS 123565</strain>
    </source>
</reference>
<dbReference type="AlphaFoldDB" id="A0AAN6UR13"/>
<keyword evidence="3" id="KW-1185">Reference proteome</keyword>
<dbReference type="Proteomes" id="UP001304895">
    <property type="component" value="Unassembled WGS sequence"/>
</dbReference>
<feature type="region of interest" description="Disordered" evidence="1">
    <location>
        <begin position="67"/>
        <end position="146"/>
    </location>
</feature>
<evidence type="ECO:0000313" key="2">
    <source>
        <dbReference type="EMBL" id="KAK4136321.1"/>
    </source>
</evidence>
<sequence length="231" mass="24475">MISRATCCCSLPQSWPATLRPGAGFDHAQPSSSRILNLVNISSISALTAAAAPSRFESRRAETTICSLQHRGVEPGPASTPRVEGPGEACHFRTRPGQHGAAAAASDIEDALPPNEHGPTGQQKPPSCASSLQKKPQQHTLARRPERAAGTLAVSSGASYHLKLQTPKGAEQHLTASHLVLINIPSQIGSATAHKYPRPCSTHSGNLLHTEPPSRLRFLFLPFLLGVVSFV</sequence>
<name>A0AAN6UR13_9PEZI</name>
<comment type="caution">
    <text evidence="2">The sequence shown here is derived from an EMBL/GenBank/DDBJ whole genome shotgun (WGS) entry which is preliminary data.</text>
</comment>
<evidence type="ECO:0000313" key="3">
    <source>
        <dbReference type="Proteomes" id="UP001304895"/>
    </source>
</evidence>
<gene>
    <name evidence="2" type="ORF">BT67DRAFT_173872</name>
</gene>
<feature type="compositionally biased region" description="Polar residues" evidence="1">
    <location>
        <begin position="120"/>
        <end position="140"/>
    </location>
</feature>
<protein>
    <submittedName>
        <fullName evidence="2">Uncharacterized protein</fullName>
    </submittedName>
</protein>